<dbReference type="HOGENOM" id="CLU_016890_9_4_4"/>
<feature type="signal peptide" evidence="9">
    <location>
        <begin position="1"/>
        <end position="22"/>
    </location>
</feature>
<evidence type="ECO:0000256" key="8">
    <source>
        <dbReference type="HAMAP-Rule" id="MF_02204"/>
    </source>
</evidence>
<dbReference type="Gene3D" id="3.30.1330.60">
    <property type="entry name" value="OmpA-like domain"/>
    <property type="match status" value="1"/>
</dbReference>
<evidence type="ECO:0000256" key="1">
    <source>
        <dbReference type="ARBA" id="ARBA00022618"/>
    </source>
</evidence>
<proteinExistence type="inferred from homology"/>
<dbReference type="PATRIC" id="fig|762967.3.peg.1543"/>
<dbReference type="Pfam" id="PF00691">
    <property type="entry name" value="OmpA"/>
    <property type="match status" value="1"/>
</dbReference>
<evidence type="ECO:0000313" key="12">
    <source>
        <dbReference type="Proteomes" id="UP000004956"/>
    </source>
</evidence>
<keyword evidence="12" id="KW-1185">Reference proteome</keyword>
<dbReference type="GO" id="GO:0051301">
    <property type="term" value="P:cell division"/>
    <property type="evidence" value="ECO:0007669"/>
    <property type="project" value="UniProtKB-UniRule"/>
</dbReference>
<name>H3KGS9_9BURK</name>
<dbReference type="InterPro" id="IPR039001">
    <property type="entry name" value="Pal"/>
</dbReference>
<comment type="subunit">
    <text evidence="8">The Tol-Pal system is composed of five core proteins: the inner membrane proteins TolA, TolQ and TolR, the periplasmic protein TolB and the outer membrane protein Pal. They form a network linking the inner and outer membranes and the peptidoglycan layer.</text>
</comment>
<evidence type="ECO:0000256" key="9">
    <source>
        <dbReference type="SAM" id="SignalP"/>
    </source>
</evidence>
<keyword evidence="2 8" id="KW-0732">Signal</keyword>
<dbReference type="InterPro" id="IPR050330">
    <property type="entry name" value="Bact_OuterMem_StrucFunc"/>
</dbReference>
<evidence type="ECO:0000256" key="7">
    <source>
        <dbReference type="ARBA" id="ARBA00023306"/>
    </source>
</evidence>
<dbReference type="PANTHER" id="PTHR30329:SF21">
    <property type="entry name" value="LIPOPROTEIN YIAD-RELATED"/>
    <property type="match status" value="1"/>
</dbReference>
<keyword evidence="7 8" id="KW-0131">Cell cycle</keyword>
<dbReference type="OrthoDB" id="9809164at2"/>
<accession>H3KGS9</accession>
<feature type="chain" id="PRO_5003588189" description="Peptidoglycan-associated lipoprotein" evidence="9">
    <location>
        <begin position="23"/>
        <end position="182"/>
    </location>
</feature>
<dbReference type="InterPro" id="IPR006665">
    <property type="entry name" value="OmpA-like"/>
</dbReference>
<dbReference type="PROSITE" id="PS51257">
    <property type="entry name" value="PROKAR_LIPOPROTEIN"/>
    <property type="match status" value="1"/>
</dbReference>
<dbReference type="HAMAP" id="MF_02204">
    <property type="entry name" value="Pal"/>
    <property type="match status" value="1"/>
</dbReference>
<evidence type="ECO:0000256" key="3">
    <source>
        <dbReference type="ARBA" id="ARBA00023136"/>
    </source>
</evidence>
<dbReference type="PANTHER" id="PTHR30329">
    <property type="entry name" value="STATOR ELEMENT OF FLAGELLAR MOTOR COMPLEX"/>
    <property type="match status" value="1"/>
</dbReference>
<evidence type="ECO:0000256" key="6">
    <source>
        <dbReference type="ARBA" id="ARBA00023288"/>
    </source>
</evidence>
<dbReference type="InterPro" id="IPR014169">
    <property type="entry name" value="Pal_lipo_C"/>
</dbReference>
<evidence type="ECO:0000313" key="11">
    <source>
        <dbReference type="EMBL" id="EHY30683.1"/>
    </source>
</evidence>
<dbReference type="AlphaFoldDB" id="H3KGS9"/>
<evidence type="ECO:0000259" key="10">
    <source>
        <dbReference type="PROSITE" id="PS51123"/>
    </source>
</evidence>
<protein>
    <recommendedName>
        <fullName evidence="8">Peptidoglycan-associated lipoprotein</fullName>
        <shortName evidence="8">PAL</shortName>
    </recommendedName>
</protein>
<feature type="domain" description="OmpA-like" evidence="10">
    <location>
        <begin position="52"/>
        <end position="169"/>
    </location>
</feature>
<evidence type="ECO:0000256" key="5">
    <source>
        <dbReference type="ARBA" id="ARBA00023237"/>
    </source>
</evidence>
<keyword evidence="4 8" id="KW-0564">Palmitate</keyword>
<keyword evidence="1 8" id="KW-0132">Cell division</keyword>
<comment type="subcellular location">
    <subcellularLocation>
        <location evidence="8">Cell outer membrane</location>
        <topology evidence="8">Lipid-anchor</topology>
    </subcellularLocation>
</comment>
<dbReference type="PRINTS" id="PR01021">
    <property type="entry name" value="OMPADOMAIN"/>
</dbReference>
<organism evidence="11 12">
    <name type="scientific">Sutterella parvirubra YIT 11816</name>
    <dbReference type="NCBI Taxonomy" id="762967"/>
    <lineage>
        <taxon>Bacteria</taxon>
        <taxon>Pseudomonadati</taxon>
        <taxon>Pseudomonadota</taxon>
        <taxon>Betaproteobacteria</taxon>
        <taxon>Burkholderiales</taxon>
        <taxon>Sutterellaceae</taxon>
        <taxon>Sutterella</taxon>
    </lineage>
</organism>
<dbReference type="PROSITE" id="PS51123">
    <property type="entry name" value="OMPA_2"/>
    <property type="match status" value="1"/>
</dbReference>
<dbReference type="EMBL" id="AFBQ01000293">
    <property type="protein sequence ID" value="EHY30683.1"/>
    <property type="molecule type" value="Genomic_DNA"/>
</dbReference>
<reference evidence="11 12" key="1">
    <citation type="submission" date="2011-11" db="EMBL/GenBank/DDBJ databases">
        <authorList>
            <person name="Weinstock G."/>
            <person name="Sodergren E."/>
            <person name="Clifton S."/>
            <person name="Fulton L."/>
            <person name="Fulton B."/>
            <person name="Courtney L."/>
            <person name="Fronick C."/>
            <person name="Harrison M."/>
            <person name="Strong C."/>
            <person name="Farmer C."/>
            <person name="Delahaunty K."/>
            <person name="Markovic C."/>
            <person name="Hall O."/>
            <person name="Minx P."/>
            <person name="Tomlinson C."/>
            <person name="Mitreva M."/>
            <person name="Hou S."/>
            <person name="Chen J."/>
            <person name="Wollam A."/>
            <person name="Pepin K.H."/>
            <person name="Johnson M."/>
            <person name="Bhonagiri V."/>
            <person name="Zhang X."/>
            <person name="Suruliraj S."/>
            <person name="Warren W."/>
            <person name="Chinwalla A."/>
            <person name="Mardis E.R."/>
            <person name="Wilson R.K."/>
        </authorList>
    </citation>
    <scope>NUCLEOTIDE SEQUENCE [LARGE SCALE GENOMIC DNA]</scope>
    <source>
        <strain evidence="11 12">YIT 11816</strain>
    </source>
</reference>
<comment type="caution">
    <text evidence="11">The sequence shown here is derived from an EMBL/GenBank/DDBJ whole genome shotgun (WGS) entry which is preliminary data.</text>
</comment>
<comment type="function">
    <text evidence="8">Part of the Tol-Pal system, which plays a role in outer membrane invagination during cell division and is important for maintaining outer membrane integrity.</text>
</comment>
<dbReference type="CDD" id="cd07185">
    <property type="entry name" value="OmpA_C-like"/>
    <property type="match status" value="1"/>
</dbReference>
<dbReference type="RefSeq" id="WP_008543149.1">
    <property type="nucleotide sequence ID" value="NZ_JH605003.1"/>
</dbReference>
<dbReference type="InterPro" id="IPR006664">
    <property type="entry name" value="OMP_bac"/>
</dbReference>
<dbReference type="GO" id="GO:0009279">
    <property type="term" value="C:cell outer membrane"/>
    <property type="evidence" value="ECO:0007669"/>
    <property type="project" value="UniProtKB-SubCell"/>
</dbReference>
<evidence type="ECO:0000256" key="2">
    <source>
        <dbReference type="ARBA" id="ARBA00022729"/>
    </source>
</evidence>
<gene>
    <name evidence="8" type="primary">pal</name>
    <name evidence="11" type="ORF">HMPREF9440_01961</name>
</gene>
<sequence>MTMHWKAAAAALALAGLLTGCASSVSLDEDAKTGTLAGEAAQTEQVSTNPFTDPANPLSQRSIYFGFDAYDVAPEYVPYIEAHAKWLIEHPEVKIAIQGNTDERGGREYNLALGQKRSEAVKQRLVLMGVPASRLEAVSFGKEKPVATGHTEEAWAQNRRADLVYPAEYAAPAPQPAEGAQP</sequence>
<keyword evidence="5 8" id="KW-0998">Cell outer membrane</keyword>
<evidence type="ECO:0000256" key="4">
    <source>
        <dbReference type="ARBA" id="ARBA00023139"/>
    </source>
</evidence>
<dbReference type="STRING" id="762967.HMPREF9440_01961"/>
<keyword evidence="3 8" id="KW-0472">Membrane</keyword>
<keyword evidence="6 8" id="KW-0449">Lipoprotein</keyword>
<dbReference type="InterPro" id="IPR036737">
    <property type="entry name" value="OmpA-like_sf"/>
</dbReference>
<dbReference type="Proteomes" id="UP000004956">
    <property type="component" value="Unassembled WGS sequence"/>
</dbReference>
<comment type="similarity">
    <text evidence="8">Belongs to the Pal lipoprotein family.</text>
</comment>
<dbReference type="SUPFAM" id="SSF103088">
    <property type="entry name" value="OmpA-like"/>
    <property type="match status" value="1"/>
</dbReference>
<dbReference type="NCBIfam" id="TIGR02802">
    <property type="entry name" value="Pal_lipo"/>
    <property type="match status" value="1"/>
</dbReference>